<sequence>MNSSHICTWQYGLLLLGLFQPMPVSGKIL</sequence>
<name>A0A2P2LMX6_RHIMU</name>
<dbReference type="GO" id="GO:0016874">
    <property type="term" value="F:ligase activity"/>
    <property type="evidence" value="ECO:0007669"/>
    <property type="project" value="UniProtKB-KW"/>
</dbReference>
<accession>A0A2P2LMX6</accession>
<protein>
    <submittedName>
        <fullName evidence="1">IsoleucinetRNA ligaseic/mitochondrial</fullName>
    </submittedName>
</protein>
<proteinExistence type="predicted"/>
<evidence type="ECO:0000313" key="1">
    <source>
        <dbReference type="EMBL" id="MBX19331.1"/>
    </source>
</evidence>
<keyword evidence="1" id="KW-0436">Ligase</keyword>
<dbReference type="EMBL" id="GGEC01038847">
    <property type="protein sequence ID" value="MBX19331.1"/>
    <property type="molecule type" value="Transcribed_RNA"/>
</dbReference>
<organism evidence="1">
    <name type="scientific">Rhizophora mucronata</name>
    <name type="common">Asiatic mangrove</name>
    <dbReference type="NCBI Taxonomy" id="61149"/>
    <lineage>
        <taxon>Eukaryota</taxon>
        <taxon>Viridiplantae</taxon>
        <taxon>Streptophyta</taxon>
        <taxon>Embryophyta</taxon>
        <taxon>Tracheophyta</taxon>
        <taxon>Spermatophyta</taxon>
        <taxon>Magnoliopsida</taxon>
        <taxon>eudicotyledons</taxon>
        <taxon>Gunneridae</taxon>
        <taxon>Pentapetalae</taxon>
        <taxon>rosids</taxon>
        <taxon>fabids</taxon>
        <taxon>Malpighiales</taxon>
        <taxon>Rhizophoraceae</taxon>
        <taxon>Rhizophora</taxon>
    </lineage>
</organism>
<reference evidence="1" key="1">
    <citation type="submission" date="2018-02" db="EMBL/GenBank/DDBJ databases">
        <title>Rhizophora mucronata_Transcriptome.</title>
        <authorList>
            <person name="Meera S.P."/>
            <person name="Sreeshan A."/>
            <person name="Augustine A."/>
        </authorList>
    </citation>
    <scope>NUCLEOTIDE SEQUENCE</scope>
    <source>
        <tissue evidence="1">Leaf</tissue>
    </source>
</reference>
<dbReference type="AlphaFoldDB" id="A0A2P2LMX6"/>